<feature type="region of interest" description="Disordered" evidence="1">
    <location>
        <begin position="1"/>
        <end position="28"/>
    </location>
</feature>
<evidence type="ECO:0000256" key="1">
    <source>
        <dbReference type="SAM" id="MobiDB-lite"/>
    </source>
</evidence>
<dbReference type="Gene3D" id="1.25.40.10">
    <property type="entry name" value="Tetratricopeptide repeat domain"/>
    <property type="match status" value="1"/>
</dbReference>
<gene>
    <name evidence="3" type="ORF">HO173_008904</name>
</gene>
<feature type="domain" description="F-box" evidence="2">
    <location>
        <begin position="30"/>
        <end position="66"/>
    </location>
</feature>
<dbReference type="RefSeq" id="XP_037162364.1">
    <property type="nucleotide sequence ID" value="XM_037310800.1"/>
</dbReference>
<dbReference type="GeneID" id="59290558"/>
<dbReference type="PROSITE" id="PS50181">
    <property type="entry name" value="FBOX"/>
    <property type="match status" value="1"/>
</dbReference>
<dbReference type="EMBL" id="JACCJC010000044">
    <property type="protein sequence ID" value="KAF6232941.1"/>
    <property type="molecule type" value="Genomic_DNA"/>
</dbReference>
<feature type="region of interest" description="Disordered" evidence="1">
    <location>
        <begin position="263"/>
        <end position="318"/>
    </location>
</feature>
<dbReference type="SUPFAM" id="SSF48452">
    <property type="entry name" value="TPR-like"/>
    <property type="match status" value="1"/>
</dbReference>
<dbReference type="InterPro" id="IPR001810">
    <property type="entry name" value="F-box_dom"/>
</dbReference>
<organism evidence="3 4">
    <name type="scientific">Letharia columbiana</name>
    <dbReference type="NCBI Taxonomy" id="112416"/>
    <lineage>
        <taxon>Eukaryota</taxon>
        <taxon>Fungi</taxon>
        <taxon>Dikarya</taxon>
        <taxon>Ascomycota</taxon>
        <taxon>Pezizomycotina</taxon>
        <taxon>Lecanoromycetes</taxon>
        <taxon>OSLEUM clade</taxon>
        <taxon>Lecanoromycetidae</taxon>
        <taxon>Lecanorales</taxon>
        <taxon>Lecanorineae</taxon>
        <taxon>Parmeliaceae</taxon>
        <taxon>Letharia</taxon>
    </lineage>
</organism>
<accession>A0A8H6FQQ0</accession>
<feature type="compositionally biased region" description="Polar residues" evidence="1">
    <location>
        <begin position="286"/>
        <end position="300"/>
    </location>
</feature>
<dbReference type="SUPFAM" id="SSF81383">
    <property type="entry name" value="F-box domain"/>
    <property type="match status" value="1"/>
</dbReference>
<dbReference type="OrthoDB" id="5229512at2759"/>
<comment type="caution">
    <text evidence="3">The sequence shown here is derived from an EMBL/GenBank/DDBJ whole genome shotgun (WGS) entry which is preliminary data.</text>
</comment>
<keyword evidence="4" id="KW-1185">Reference proteome</keyword>
<dbReference type="InterPro" id="IPR036047">
    <property type="entry name" value="F-box-like_dom_sf"/>
</dbReference>
<evidence type="ECO:0000313" key="3">
    <source>
        <dbReference type="EMBL" id="KAF6232941.1"/>
    </source>
</evidence>
<proteinExistence type="predicted"/>
<protein>
    <recommendedName>
        <fullName evidence="2">F-box domain-containing protein</fullName>
    </recommendedName>
</protein>
<evidence type="ECO:0000259" key="2">
    <source>
        <dbReference type="PROSITE" id="PS50181"/>
    </source>
</evidence>
<evidence type="ECO:0000313" key="4">
    <source>
        <dbReference type="Proteomes" id="UP000578531"/>
    </source>
</evidence>
<name>A0A8H6FQQ0_9LECA</name>
<dbReference type="AlphaFoldDB" id="A0A8H6FQQ0"/>
<sequence length="970" mass="108818">MARPKTKKAQKTINDSAPLPTAPTESELPRFPLNRMPVELVHMIFSYLTPTQVASIRFMSKMLAAIGLEYIATTVTLTLKEDSFDRLLEIAYHPVINKFVHSLHYEHDFFTDLERTEWERNIKTPEFMAVRKRCSGIPVPTFNASQRAWRAYHRGCGAIKACNTYGKKRLDQAFSTYQNYCAEQDRAWRSDFFSSKLTDALQHLPNLRTIYMPKHGNYSRYQKEIAQLLNGAFYDQPSIESDSVAVTRSLLLAVDEAIHGGQNVNTQAGSAGSEPARKASSRDSRNANYNAPTASNQVSASLGGRTPNGGYLRGNDSEGSNQRVLRVGNFIFGSFNWRLLLEGDKVFVAMKRSISHLTKLGIHLLDDCWIKETRPHFASPSDMEAQRQCLIKGRFPEFMNSAPGLEGLSLSIVDESSSHPGKASSYTVFTTIRETTKLKEASVYGVFDLISQLWNMDDHRDVRRASGTLIGRYLVGEGGDSSLEDYLKEERSRIAEQEGESLVSDIDASHMNVWTSESEDSLSESDGYGLQRRVSHAPLKIRRVKHPRPSFDEHSASPMDLQTLSSVLPPPRPSLLGLPLELRNEIYRNLLSTGRNRIDLGLGRARYSLQTAVLATNRQIHDEATAVLRENRFINIVTSWTSFKQDILVQGKFPIIAEGDDRSPSPESHMLVALDFMGDVDTSRLYAYVTCLADLPHLCRLLFYASSLSPNFSSLLHVTLAIRDPQGRAEKTVVPKALQEALMMPFAVLKGLHGLTIKGARNKAVEKELRKAMGVPNPTAADYLEAAAGLKDAGNAAFKAGDYALSIRIYIQAYEAMHFIVEGKRFAIMLDGYFASNPLTGGRFDGQRGDLVRHHLGSQLSWNILAAYLKMEDWEQAYFWGERAISDIEYADVQQSILDGTPNLVTGAEKAKVYWRMAVASQALDRKQVWARSLMKAYMFAPQDKIIGREMEALEKRLQRQELDLQDLKS</sequence>
<dbReference type="InterPro" id="IPR011990">
    <property type="entry name" value="TPR-like_helical_dom_sf"/>
</dbReference>
<dbReference type="Proteomes" id="UP000578531">
    <property type="component" value="Unassembled WGS sequence"/>
</dbReference>
<feature type="compositionally biased region" description="Basic residues" evidence="1">
    <location>
        <begin position="1"/>
        <end position="10"/>
    </location>
</feature>
<reference evidence="3 4" key="1">
    <citation type="journal article" date="2020" name="Genomics">
        <title>Complete, high-quality genomes from long-read metagenomic sequencing of two wolf lichen thalli reveals enigmatic genome architecture.</title>
        <authorList>
            <person name="McKenzie S.K."/>
            <person name="Walston R.F."/>
            <person name="Allen J.L."/>
        </authorList>
    </citation>
    <scope>NUCLEOTIDE SEQUENCE [LARGE SCALE GENOMIC DNA]</scope>
    <source>
        <strain evidence="3">WasteWater2</strain>
    </source>
</reference>
<feature type="compositionally biased region" description="Basic and acidic residues" evidence="1">
    <location>
        <begin position="275"/>
        <end position="285"/>
    </location>
</feature>